<dbReference type="InterPro" id="IPR011765">
    <property type="entry name" value="Pept_M16_N"/>
</dbReference>
<dbReference type="GO" id="GO:0006508">
    <property type="term" value="P:proteolysis"/>
    <property type="evidence" value="ECO:0007669"/>
    <property type="project" value="InterPro"/>
</dbReference>
<organism evidence="5 6">
    <name type="scientific">candidate division WOR-3 bacterium RBG_13_43_14</name>
    <dbReference type="NCBI Taxonomy" id="1802590"/>
    <lineage>
        <taxon>Bacteria</taxon>
        <taxon>Bacteria division WOR-3</taxon>
    </lineage>
</organism>
<evidence type="ECO:0000256" key="1">
    <source>
        <dbReference type="ARBA" id="ARBA00007261"/>
    </source>
</evidence>
<comment type="caution">
    <text evidence="5">The sequence shown here is derived from an EMBL/GenBank/DDBJ whole genome shotgun (WGS) entry which is preliminary data.</text>
</comment>
<evidence type="ECO:0000313" key="5">
    <source>
        <dbReference type="EMBL" id="OGC40695.1"/>
    </source>
</evidence>
<dbReference type="Gene3D" id="3.30.830.10">
    <property type="entry name" value="Metalloenzyme, LuxS/M16 peptidase-like"/>
    <property type="match status" value="2"/>
</dbReference>
<feature type="domain" description="Peptidase M16 C-terminal" evidence="4">
    <location>
        <begin position="178"/>
        <end position="355"/>
    </location>
</feature>
<proteinExistence type="inferred from homology"/>
<accession>A0A1F4U6V6</accession>
<dbReference type="GO" id="GO:0046872">
    <property type="term" value="F:metal ion binding"/>
    <property type="evidence" value="ECO:0007669"/>
    <property type="project" value="InterPro"/>
</dbReference>
<dbReference type="InterPro" id="IPR050361">
    <property type="entry name" value="MPP/UQCRC_Complex"/>
</dbReference>
<dbReference type="InterPro" id="IPR001431">
    <property type="entry name" value="Pept_M16_Zn_BS"/>
</dbReference>
<dbReference type="PANTHER" id="PTHR11851">
    <property type="entry name" value="METALLOPROTEASE"/>
    <property type="match status" value="1"/>
</dbReference>
<dbReference type="Pfam" id="PF00675">
    <property type="entry name" value="Peptidase_M16"/>
    <property type="match status" value="1"/>
</dbReference>
<evidence type="ECO:0000256" key="2">
    <source>
        <dbReference type="RuleBase" id="RU004447"/>
    </source>
</evidence>
<comment type="similarity">
    <text evidence="1 2">Belongs to the peptidase M16 family.</text>
</comment>
<dbReference type="Proteomes" id="UP000177025">
    <property type="component" value="Unassembled WGS sequence"/>
</dbReference>
<reference evidence="5 6" key="1">
    <citation type="journal article" date="2016" name="Nat. Commun.">
        <title>Thousands of microbial genomes shed light on interconnected biogeochemical processes in an aquifer system.</title>
        <authorList>
            <person name="Anantharaman K."/>
            <person name="Brown C.T."/>
            <person name="Hug L.A."/>
            <person name="Sharon I."/>
            <person name="Castelle C.J."/>
            <person name="Probst A.J."/>
            <person name="Thomas B.C."/>
            <person name="Singh A."/>
            <person name="Wilkins M.J."/>
            <person name="Karaoz U."/>
            <person name="Brodie E.L."/>
            <person name="Williams K.H."/>
            <person name="Hubbard S.S."/>
            <person name="Banfield J.F."/>
        </authorList>
    </citation>
    <scope>NUCLEOTIDE SEQUENCE [LARGE SCALE GENOMIC DNA]</scope>
</reference>
<gene>
    <name evidence="5" type="ORF">A2Y85_08155</name>
</gene>
<dbReference type="AlphaFoldDB" id="A0A1F4U6V6"/>
<dbReference type="Pfam" id="PF05193">
    <property type="entry name" value="Peptidase_M16_C"/>
    <property type="match status" value="1"/>
</dbReference>
<protein>
    <recommendedName>
        <fullName evidence="7">Peptidase M16</fullName>
    </recommendedName>
</protein>
<feature type="domain" description="Peptidase M16 N-terminal" evidence="3">
    <location>
        <begin position="26"/>
        <end position="170"/>
    </location>
</feature>
<evidence type="ECO:0008006" key="7">
    <source>
        <dbReference type="Google" id="ProtNLM"/>
    </source>
</evidence>
<dbReference type="InterPro" id="IPR007863">
    <property type="entry name" value="Peptidase_M16_C"/>
</dbReference>
<evidence type="ECO:0000259" key="4">
    <source>
        <dbReference type="Pfam" id="PF05193"/>
    </source>
</evidence>
<dbReference type="PROSITE" id="PS00143">
    <property type="entry name" value="INSULINASE"/>
    <property type="match status" value="1"/>
</dbReference>
<dbReference type="SUPFAM" id="SSF63411">
    <property type="entry name" value="LuxS/MPP-like metallohydrolase"/>
    <property type="match status" value="2"/>
</dbReference>
<dbReference type="GO" id="GO:0004222">
    <property type="term" value="F:metalloendopeptidase activity"/>
    <property type="evidence" value="ECO:0007669"/>
    <property type="project" value="InterPro"/>
</dbReference>
<evidence type="ECO:0000259" key="3">
    <source>
        <dbReference type="Pfam" id="PF00675"/>
    </source>
</evidence>
<dbReference type="PANTHER" id="PTHR11851:SF49">
    <property type="entry name" value="MITOCHONDRIAL-PROCESSING PEPTIDASE SUBUNIT ALPHA"/>
    <property type="match status" value="1"/>
</dbReference>
<evidence type="ECO:0000313" key="6">
    <source>
        <dbReference type="Proteomes" id="UP000177025"/>
    </source>
</evidence>
<dbReference type="EMBL" id="MEUM01000122">
    <property type="protein sequence ID" value="OGC40695.1"/>
    <property type="molecule type" value="Genomic_DNA"/>
</dbReference>
<dbReference type="InterPro" id="IPR011249">
    <property type="entry name" value="Metalloenz_LuxS/M16"/>
</dbReference>
<name>A0A1F4U6V6_UNCW3</name>
<sequence length="425" mass="48792">MNILIALIAFQPLQVEETILDNGLKVLIYEDHFAPVVSVQVHYRVGAYNEVLGITGISHLLEHMAFKGTTKIGPKEYNKIIERAGGEENAFTSTHRTVYFANLSEDRYEIELELEADRMQNLTLAQKEFEPEKGVVMEERRLGENDPYSSFFEQLDFVSYSYHPYRRPVIGFMSDLEKISRDDVYNYYRKFYNPANAVVIVAGSVDPVDALKKVKKHFGKIPGRKVEEPVYAEPPQHGERRFILKREVHLPALAIQYHTVPANNRSKYALDLISMILSNGMSSRFQMKIVREKGVAVEANVYSSNTKYGGSFTVFAIPQVGVDIETLEREVLNELDMLKSVYVTDDELTKAKNQLIARTVYRLDSSSWMGFTIGWWEIEGGGWRNFNFYLDEINNIDKEAILSTAKEFFTEDNRTVGYLLPKEEK</sequence>